<dbReference type="InterPro" id="IPR036388">
    <property type="entry name" value="WH-like_DNA-bd_sf"/>
</dbReference>
<dbReference type="PANTHER" id="PTHR43133">
    <property type="entry name" value="RNA POLYMERASE ECF-TYPE SIGMA FACTO"/>
    <property type="match status" value="1"/>
</dbReference>
<protein>
    <submittedName>
        <fullName evidence="8">RNA polymerase sigma factor</fullName>
    </submittedName>
</protein>
<feature type="domain" description="RNA polymerase sigma factor 70 region 4 type 2" evidence="7">
    <location>
        <begin position="131"/>
        <end position="183"/>
    </location>
</feature>
<dbReference type="SUPFAM" id="SSF88946">
    <property type="entry name" value="Sigma2 domain of RNA polymerase sigma factors"/>
    <property type="match status" value="1"/>
</dbReference>
<sequence>MNELQTDSLLSDENLVAEIVRTKSSELFSVVYDRYSEIIYNKCLSFVKNNEEAQDLTHDIFVKLFVKIKTFNNQSKFSTWLYSFTYNHCVSYLQRDLNKRKKKILFTDDENQLDYLHDEIDDEQIFNLDYENFEKAIDLIDPNDKILLFMKYQDDMTIEEIELALNLGKSAVKMRLSRAKSKLIKIYNQL</sequence>
<dbReference type="SUPFAM" id="SSF88659">
    <property type="entry name" value="Sigma3 and sigma4 domains of RNA polymerase sigma factors"/>
    <property type="match status" value="1"/>
</dbReference>
<accession>A0ABV5EZC2</accession>
<dbReference type="PANTHER" id="PTHR43133:SF8">
    <property type="entry name" value="RNA POLYMERASE SIGMA FACTOR HI_1459-RELATED"/>
    <property type="match status" value="1"/>
</dbReference>
<dbReference type="Gene3D" id="1.10.1740.10">
    <property type="match status" value="1"/>
</dbReference>
<dbReference type="InterPro" id="IPR013325">
    <property type="entry name" value="RNA_pol_sigma_r2"/>
</dbReference>
<keyword evidence="9" id="KW-1185">Reference proteome</keyword>
<keyword evidence="2" id="KW-0805">Transcription regulation</keyword>
<dbReference type="InterPro" id="IPR007627">
    <property type="entry name" value="RNA_pol_sigma70_r2"/>
</dbReference>
<dbReference type="Gene3D" id="1.10.10.10">
    <property type="entry name" value="Winged helix-like DNA-binding domain superfamily/Winged helix DNA-binding domain"/>
    <property type="match status" value="1"/>
</dbReference>
<evidence type="ECO:0000256" key="1">
    <source>
        <dbReference type="ARBA" id="ARBA00010641"/>
    </source>
</evidence>
<reference evidence="8 9" key="1">
    <citation type="submission" date="2024-09" db="EMBL/GenBank/DDBJ databases">
        <authorList>
            <person name="Sun Q."/>
            <person name="Mori K."/>
        </authorList>
    </citation>
    <scope>NUCLEOTIDE SEQUENCE [LARGE SCALE GENOMIC DNA]</scope>
    <source>
        <strain evidence="8 9">CECT 8286</strain>
    </source>
</reference>
<comment type="caution">
    <text evidence="8">The sequence shown here is derived from an EMBL/GenBank/DDBJ whole genome shotgun (WGS) entry which is preliminary data.</text>
</comment>
<dbReference type="InterPro" id="IPR013249">
    <property type="entry name" value="RNA_pol_sigma70_r4_t2"/>
</dbReference>
<dbReference type="Pfam" id="PF08281">
    <property type="entry name" value="Sigma70_r4_2"/>
    <property type="match status" value="1"/>
</dbReference>
<keyword evidence="4" id="KW-0238">DNA-binding</keyword>
<dbReference type="RefSeq" id="WP_382381457.1">
    <property type="nucleotide sequence ID" value="NZ_JBHMEZ010000003.1"/>
</dbReference>
<gene>
    <name evidence="8" type="ORF">ACFFVB_04180</name>
</gene>
<name>A0ABV5EZC2_9FLAO</name>
<dbReference type="Pfam" id="PF04542">
    <property type="entry name" value="Sigma70_r2"/>
    <property type="match status" value="1"/>
</dbReference>
<feature type="domain" description="RNA polymerase sigma-70 region 2" evidence="6">
    <location>
        <begin position="32"/>
        <end position="95"/>
    </location>
</feature>
<evidence type="ECO:0000313" key="9">
    <source>
        <dbReference type="Proteomes" id="UP001589605"/>
    </source>
</evidence>
<evidence type="ECO:0000256" key="4">
    <source>
        <dbReference type="ARBA" id="ARBA00023125"/>
    </source>
</evidence>
<evidence type="ECO:0000259" key="7">
    <source>
        <dbReference type="Pfam" id="PF08281"/>
    </source>
</evidence>
<dbReference type="Proteomes" id="UP001589605">
    <property type="component" value="Unassembled WGS sequence"/>
</dbReference>
<evidence type="ECO:0000256" key="5">
    <source>
        <dbReference type="ARBA" id="ARBA00023163"/>
    </source>
</evidence>
<evidence type="ECO:0000256" key="3">
    <source>
        <dbReference type="ARBA" id="ARBA00023082"/>
    </source>
</evidence>
<keyword evidence="3" id="KW-0731">Sigma factor</keyword>
<dbReference type="EMBL" id="JBHMEZ010000003">
    <property type="protein sequence ID" value="MFB9052268.1"/>
    <property type="molecule type" value="Genomic_DNA"/>
</dbReference>
<organism evidence="8 9">
    <name type="scientific">Formosa undariae</name>
    <dbReference type="NCBI Taxonomy" id="1325436"/>
    <lineage>
        <taxon>Bacteria</taxon>
        <taxon>Pseudomonadati</taxon>
        <taxon>Bacteroidota</taxon>
        <taxon>Flavobacteriia</taxon>
        <taxon>Flavobacteriales</taxon>
        <taxon>Flavobacteriaceae</taxon>
        <taxon>Formosa</taxon>
    </lineage>
</organism>
<evidence type="ECO:0000259" key="6">
    <source>
        <dbReference type="Pfam" id="PF04542"/>
    </source>
</evidence>
<dbReference type="NCBIfam" id="TIGR02937">
    <property type="entry name" value="sigma70-ECF"/>
    <property type="match status" value="1"/>
</dbReference>
<proteinExistence type="inferred from homology"/>
<dbReference type="InterPro" id="IPR039425">
    <property type="entry name" value="RNA_pol_sigma-70-like"/>
</dbReference>
<keyword evidence="5" id="KW-0804">Transcription</keyword>
<comment type="similarity">
    <text evidence="1">Belongs to the sigma-70 factor family. ECF subfamily.</text>
</comment>
<dbReference type="InterPro" id="IPR014284">
    <property type="entry name" value="RNA_pol_sigma-70_dom"/>
</dbReference>
<dbReference type="InterPro" id="IPR013324">
    <property type="entry name" value="RNA_pol_sigma_r3/r4-like"/>
</dbReference>
<evidence type="ECO:0000313" key="8">
    <source>
        <dbReference type="EMBL" id="MFB9052268.1"/>
    </source>
</evidence>
<evidence type="ECO:0000256" key="2">
    <source>
        <dbReference type="ARBA" id="ARBA00023015"/>
    </source>
</evidence>